<proteinExistence type="predicted"/>
<dbReference type="EMBL" id="JACSPQ010000001">
    <property type="protein sequence ID" value="MBD8001061.1"/>
    <property type="molecule type" value="Genomic_DNA"/>
</dbReference>
<protein>
    <submittedName>
        <fullName evidence="1">DUF3987 domain-containing protein</fullName>
    </submittedName>
</protein>
<dbReference type="RefSeq" id="WP_191709446.1">
    <property type="nucleotide sequence ID" value="NZ_JACSPQ010000001.1"/>
</dbReference>
<sequence>MKFTVDNDILAGSLSLPIDGLSSEAQAIIQSYTDGYQCNRDFITASMFTAVSTTVGKRICSDDGRYKNYFPFYICLVAPSGSNKTTPMREVLRPLTNRNAANYEVFREAMKKYDAEVKAGNENADKPVYRQLIISDSTPESRIKALSENPNVLLVSDEIATMLYNMNRYNKSGEVPQLISIWSVDDIIINRKSETALLIKEPCLSIIGGTQPDVLADTFGSDYFMSSGFNQRWLFVYPDDIPPAMYSESKVSKEVSDVWSEYINGLLDFDFASNGLGTLYITDKAKQLYIDYYNKLQVKKSGACGYMASVYAKLQIMVERWAGIAHLLGNEPGMSRILPEEMEYSIRCMNYFERCAEKVYMKLTEGRKQPEAKAMGNEEMTARLFFANNPPSIQAFADGVGVSRQFVSKCLKKYDRLRSCGCGDIQTTYNVIDTEKTSATTQDMILE</sequence>
<keyword evidence="2" id="KW-1185">Reference proteome</keyword>
<comment type="caution">
    <text evidence="1">The sequence shown here is derived from an EMBL/GenBank/DDBJ whole genome shotgun (WGS) entry which is preliminary data.</text>
</comment>
<name>A0ABR8V8Q3_9BACT</name>
<dbReference type="Pfam" id="PF13148">
    <property type="entry name" value="DUF3987"/>
    <property type="match status" value="2"/>
</dbReference>
<organism evidence="1 2">
    <name type="scientific">Phocaeicola faecium</name>
    <dbReference type="NCBI Taxonomy" id="2762213"/>
    <lineage>
        <taxon>Bacteria</taxon>
        <taxon>Pseudomonadati</taxon>
        <taxon>Bacteroidota</taxon>
        <taxon>Bacteroidia</taxon>
        <taxon>Bacteroidales</taxon>
        <taxon>Bacteroidaceae</taxon>
        <taxon>Phocaeicola</taxon>
    </lineage>
</organism>
<dbReference type="Proteomes" id="UP000616346">
    <property type="component" value="Unassembled WGS sequence"/>
</dbReference>
<evidence type="ECO:0000313" key="1">
    <source>
        <dbReference type="EMBL" id="MBD8001061.1"/>
    </source>
</evidence>
<accession>A0ABR8V8Q3</accession>
<reference evidence="1 2" key="1">
    <citation type="submission" date="2020-08" db="EMBL/GenBank/DDBJ databases">
        <title>A Genomic Blueprint of the Chicken Gut Microbiome.</title>
        <authorList>
            <person name="Gilroy R."/>
            <person name="Ravi A."/>
            <person name="Getino M."/>
            <person name="Pursley I."/>
            <person name="Horton D.L."/>
            <person name="Alikhan N.-F."/>
            <person name="Baker D."/>
            <person name="Gharbi K."/>
            <person name="Hall N."/>
            <person name="Watson M."/>
            <person name="Adriaenssens E.M."/>
            <person name="Foster-Nyarko E."/>
            <person name="Jarju S."/>
            <person name="Secka A."/>
            <person name="Antonio M."/>
            <person name="Oren A."/>
            <person name="Chaudhuri R."/>
            <person name="La Ragione R.M."/>
            <person name="Hildebrand F."/>
            <person name="Pallen M.J."/>
        </authorList>
    </citation>
    <scope>NUCLEOTIDE SEQUENCE [LARGE SCALE GENOMIC DNA]</scope>
    <source>
        <strain evidence="1 2">Sa1YUN3</strain>
    </source>
</reference>
<gene>
    <name evidence="1" type="ORF">H9626_02345</name>
</gene>
<evidence type="ECO:0000313" key="2">
    <source>
        <dbReference type="Proteomes" id="UP000616346"/>
    </source>
</evidence>
<dbReference type="InterPro" id="IPR025048">
    <property type="entry name" value="DUF3987"/>
</dbReference>